<feature type="compositionally biased region" description="Basic residues" evidence="6">
    <location>
        <begin position="669"/>
        <end position="681"/>
    </location>
</feature>
<evidence type="ECO:0000313" key="8">
    <source>
        <dbReference type="EMBL" id="KAG0270450.1"/>
    </source>
</evidence>
<protein>
    <recommendedName>
        <fullName evidence="10">Major facilitator superfamily (MFS) profile domain-containing protein</fullName>
    </recommendedName>
</protein>
<dbReference type="Proteomes" id="UP000807716">
    <property type="component" value="Unassembled WGS sequence"/>
</dbReference>
<feature type="transmembrane region" description="Helical" evidence="7">
    <location>
        <begin position="66"/>
        <end position="85"/>
    </location>
</feature>
<evidence type="ECO:0000256" key="5">
    <source>
        <dbReference type="ARBA" id="ARBA00023136"/>
    </source>
</evidence>
<organism evidence="8 9">
    <name type="scientific">Actinomortierella ambigua</name>
    <dbReference type="NCBI Taxonomy" id="1343610"/>
    <lineage>
        <taxon>Eukaryota</taxon>
        <taxon>Fungi</taxon>
        <taxon>Fungi incertae sedis</taxon>
        <taxon>Mucoromycota</taxon>
        <taxon>Mortierellomycotina</taxon>
        <taxon>Mortierellomycetes</taxon>
        <taxon>Mortierellales</taxon>
        <taxon>Mortierellaceae</taxon>
        <taxon>Actinomortierella</taxon>
    </lineage>
</organism>
<feature type="compositionally biased region" description="Low complexity" evidence="6">
    <location>
        <begin position="824"/>
        <end position="853"/>
    </location>
</feature>
<reference evidence="8" key="1">
    <citation type="journal article" date="2020" name="Fungal Divers.">
        <title>Resolving the Mortierellaceae phylogeny through synthesis of multi-gene phylogenetics and phylogenomics.</title>
        <authorList>
            <person name="Vandepol N."/>
            <person name="Liber J."/>
            <person name="Desiro A."/>
            <person name="Na H."/>
            <person name="Kennedy M."/>
            <person name="Barry K."/>
            <person name="Grigoriev I.V."/>
            <person name="Miller A.N."/>
            <person name="O'Donnell K."/>
            <person name="Stajich J.E."/>
            <person name="Bonito G."/>
        </authorList>
    </citation>
    <scope>NUCLEOTIDE SEQUENCE</scope>
    <source>
        <strain evidence="8">BC1065</strain>
    </source>
</reference>
<feature type="compositionally biased region" description="Basic and acidic residues" evidence="6">
    <location>
        <begin position="494"/>
        <end position="506"/>
    </location>
</feature>
<feature type="region of interest" description="Disordered" evidence="6">
    <location>
        <begin position="824"/>
        <end position="854"/>
    </location>
</feature>
<feature type="transmembrane region" description="Helical" evidence="7">
    <location>
        <begin position="601"/>
        <end position="620"/>
    </location>
</feature>
<feature type="compositionally biased region" description="Pro residues" evidence="6">
    <location>
        <begin position="709"/>
        <end position="726"/>
    </location>
</feature>
<keyword evidence="3 7" id="KW-0812">Transmembrane</keyword>
<feature type="region of interest" description="Disordered" evidence="6">
    <location>
        <begin position="317"/>
        <end position="369"/>
    </location>
</feature>
<feature type="compositionally biased region" description="Low complexity" evidence="6">
    <location>
        <begin position="1049"/>
        <end position="1063"/>
    </location>
</feature>
<feature type="compositionally biased region" description="Low complexity" evidence="6">
    <location>
        <begin position="762"/>
        <end position="790"/>
    </location>
</feature>
<feature type="compositionally biased region" description="Low complexity" evidence="6">
    <location>
        <begin position="352"/>
        <end position="362"/>
    </location>
</feature>
<feature type="transmembrane region" description="Helical" evidence="7">
    <location>
        <begin position="30"/>
        <end position="54"/>
    </location>
</feature>
<feature type="transmembrane region" description="Helical" evidence="7">
    <location>
        <begin position="157"/>
        <end position="177"/>
    </location>
</feature>
<dbReference type="PANTHER" id="PTHR23502">
    <property type="entry name" value="MAJOR FACILITATOR SUPERFAMILY"/>
    <property type="match status" value="1"/>
</dbReference>
<evidence type="ECO:0000256" key="4">
    <source>
        <dbReference type="ARBA" id="ARBA00022989"/>
    </source>
</evidence>
<gene>
    <name evidence="8" type="ORF">DFQ27_006662</name>
</gene>
<sequence length="1091" mass="116957">MALREQFLRRLSPPKQYDEPMDWPQRKKNLVVLTIAYCAFTSPVAVSVYIPAALEVQKEFHTTQTFVSATVSVYILVIGIVPMFWASLCDYMGRRPIYIISMTIAVFGTVGCILAKSIGLFFFFRILQGLGSSSFIAVGGGTLSDVFYPGERGTAFGLFYLGPLVGPIVGPLVGVLPETSRQRVDGRVVGPPSEEATATTVIVEGIPPLPVSPAPVPSTLEKITIGRPHSSCASEAERTITEESAISGLPSPATASDDPCSAVTSDDDSSIIFHTPTTTITALSSAVKPGAIPSFPLPDSTPHSSKAEIELIEALTLEPVPPPPPPSSLPSSNVQDVSNSEPMPYPNSLIASTASTTTTTGPVSPPSPPKLPTFNPFRPLLCLRHRVNFLAVVFNALGLGGQICLLNTMPISFGTQYHLSEAKIGMSMISLGVGLALGSVIGGRYCDFVVRRWLLQQEKKRNLELMEERRMKSRAAEMRNAAQEQQQQQQQPQEEERWAKSDEHEQSGGSIMEVAHVDQIEEEKEVNEDEEIIQSKVTVATRAPPEIRLRSTTTVLVDSNADKNMAAAAVSCSSFVRGIVGALGGVLALPMMNAMGNGWLYTFWACVALFGFSAIVLLIVRAESWPTHDAPSGLEGQLELSFVLAYGVDTYNTLLREHERIQHREERRERRRRERQATHRQRSGDEEEALPTIAEGSGAIGSAAEVSFPPRPPTPTPTPIAPPPPAHLILASAADQPDDLPPPPLSAAPIPYVPLHARLARRASQASSRSNTSTSTDELSIHSSVSHASSFRGPLPPYSVQPQEGDIGYGWRVVGELPRGGFATAAISSSSPHHAPSPTDANSATTAARTTAAEEQDDAMALGDMSSTSSEQQTHPRDTRIIFAPPALTGRTHRRPGSSRLVRGQGIADQESGRRNAPQFNLPVSPYPNVSNDVRDAFRGVMMTMMARIQLDAQQGAWPPLYVYQPPMDPTQVQQALVTTDNSPTVTAPGLRRPSLAPQATGTGASRRMSLFSTASSSSSSPPPPPPPPLPLPPSPSTTVQPRPLSTLTPIEAEAIPAAEITISVPPPPLEEVIPGNLTVVDSGSPAEQRA</sequence>
<comment type="caution">
    <text evidence="8">The sequence shown here is derived from an EMBL/GenBank/DDBJ whole genome shotgun (WGS) entry which is preliminary data.</text>
</comment>
<keyword evidence="5 7" id="KW-0472">Membrane</keyword>
<dbReference type="Pfam" id="PF07690">
    <property type="entry name" value="MFS_1"/>
    <property type="match status" value="1"/>
</dbReference>
<dbReference type="AlphaFoldDB" id="A0A9P6QN75"/>
<evidence type="ECO:0000256" key="1">
    <source>
        <dbReference type="ARBA" id="ARBA00004141"/>
    </source>
</evidence>
<evidence type="ECO:0000313" key="9">
    <source>
        <dbReference type="Proteomes" id="UP000807716"/>
    </source>
</evidence>
<keyword evidence="2" id="KW-0813">Transport</keyword>
<dbReference type="GO" id="GO:0022857">
    <property type="term" value="F:transmembrane transporter activity"/>
    <property type="evidence" value="ECO:0007669"/>
    <property type="project" value="InterPro"/>
</dbReference>
<feature type="region of interest" description="Disordered" evidence="6">
    <location>
        <begin position="662"/>
        <end position="727"/>
    </location>
</feature>
<name>A0A9P6QN75_9FUNG</name>
<dbReference type="Gene3D" id="1.20.1720.10">
    <property type="entry name" value="Multidrug resistance protein D"/>
    <property type="match status" value="1"/>
</dbReference>
<dbReference type="InterPro" id="IPR036259">
    <property type="entry name" value="MFS_trans_sf"/>
</dbReference>
<feature type="region of interest" description="Disordered" evidence="6">
    <location>
        <begin position="761"/>
        <end position="799"/>
    </location>
</feature>
<evidence type="ECO:0000256" key="6">
    <source>
        <dbReference type="SAM" id="MobiDB-lite"/>
    </source>
</evidence>
<dbReference type="SUPFAM" id="SSF103473">
    <property type="entry name" value="MFS general substrate transporter"/>
    <property type="match status" value="3"/>
</dbReference>
<feature type="transmembrane region" description="Helical" evidence="7">
    <location>
        <begin position="97"/>
        <end position="124"/>
    </location>
</feature>
<dbReference type="EMBL" id="JAAAJB010000005">
    <property type="protein sequence ID" value="KAG0270450.1"/>
    <property type="molecule type" value="Genomic_DNA"/>
</dbReference>
<comment type="subcellular location">
    <subcellularLocation>
        <location evidence="1">Membrane</location>
        <topology evidence="1">Multi-pass membrane protein</topology>
    </subcellularLocation>
</comment>
<feature type="region of interest" description="Disordered" evidence="6">
    <location>
        <begin position="982"/>
        <end position="1091"/>
    </location>
</feature>
<keyword evidence="4 7" id="KW-1133">Transmembrane helix</keyword>
<feature type="compositionally biased region" description="Low complexity" evidence="6">
    <location>
        <begin position="693"/>
        <end position="705"/>
    </location>
</feature>
<dbReference type="GO" id="GO:0005886">
    <property type="term" value="C:plasma membrane"/>
    <property type="evidence" value="ECO:0007669"/>
    <property type="project" value="TreeGrafter"/>
</dbReference>
<evidence type="ECO:0000256" key="2">
    <source>
        <dbReference type="ARBA" id="ARBA00022448"/>
    </source>
</evidence>
<proteinExistence type="predicted"/>
<keyword evidence="9" id="KW-1185">Reference proteome</keyword>
<feature type="compositionally biased region" description="Low complexity" evidence="6">
    <location>
        <begin position="483"/>
        <end position="492"/>
    </location>
</feature>
<feature type="region of interest" description="Disordered" evidence="6">
    <location>
        <begin position="862"/>
        <end position="881"/>
    </location>
</feature>
<dbReference type="InterPro" id="IPR011701">
    <property type="entry name" value="MFS"/>
</dbReference>
<dbReference type="PANTHER" id="PTHR23502:SF132">
    <property type="entry name" value="POLYAMINE TRANSPORTER 2-RELATED"/>
    <property type="match status" value="1"/>
</dbReference>
<dbReference type="OrthoDB" id="3936150at2759"/>
<evidence type="ECO:0000256" key="3">
    <source>
        <dbReference type="ARBA" id="ARBA00022692"/>
    </source>
</evidence>
<feature type="region of interest" description="Disordered" evidence="6">
    <location>
        <begin position="472"/>
        <end position="513"/>
    </location>
</feature>
<evidence type="ECO:0008006" key="10">
    <source>
        <dbReference type="Google" id="ProtNLM"/>
    </source>
</evidence>
<feature type="compositionally biased region" description="Polar residues" evidence="6">
    <location>
        <begin position="1038"/>
        <end position="1048"/>
    </location>
</feature>
<feature type="compositionally biased region" description="Pro residues" evidence="6">
    <location>
        <begin position="319"/>
        <end position="328"/>
    </location>
</feature>
<feature type="transmembrane region" description="Helical" evidence="7">
    <location>
        <begin position="429"/>
        <end position="450"/>
    </location>
</feature>
<accession>A0A9P6QN75</accession>
<feature type="region of interest" description="Disordered" evidence="6">
    <location>
        <begin position="225"/>
        <end position="267"/>
    </location>
</feature>
<feature type="region of interest" description="Disordered" evidence="6">
    <location>
        <begin position="888"/>
        <end position="924"/>
    </location>
</feature>
<feature type="transmembrane region" description="Helical" evidence="7">
    <location>
        <begin position="387"/>
        <end position="409"/>
    </location>
</feature>
<feature type="compositionally biased region" description="Pro residues" evidence="6">
    <location>
        <begin position="1021"/>
        <end position="1036"/>
    </location>
</feature>
<evidence type="ECO:0000256" key="7">
    <source>
        <dbReference type="SAM" id="Phobius"/>
    </source>
</evidence>